<keyword evidence="2" id="KW-0731">Sigma factor</keyword>
<dbReference type="SUPFAM" id="SSF88659">
    <property type="entry name" value="Sigma3 and sigma4 domains of RNA polymerase sigma factors"/>
    <property type="match status" value="2"/>
</dbReference>
<gene>
    <name evidence="7" type="ORF">Aau02nite_48300</name>
</gene>
<dbReference type="GO" id="GO:0006352">
    <property type="term" value="P:DNA-templated transcription initiation"/>
    <property type="evidence" value="ECO:0007669"/>
    <property type="project" value="InterPro"/>
</dbReference>
<dbReference type="InterPro" id="IPR014284">
    <property type="entry name" value="RNA_pol_sigma-70_dom"/>
</dbReference>
<evidence type="ECO:0000256" key="2">
    <source>
        <dbReference type="ARBA" id="ARBA00023082"/>
    </source>
</evidence>
<keyword evidence="1" id="KW-0805">Transcription regulation</keyword>
<dbReference type="Pfam" id="PF04545">
    <property type="entry name" value="Sigma70_r4"/>
    <property type="match status" value="1"/>
</dbReference>
<dbReference type="InterPro" id="IPR013325">
    <property type="entry name" value="RNA_pol_sigma_r2"/>
</dbReference>
<dbReference type="SUPFAM" id="SSF88946">
    <property type="entry name" value="Sigma2 domain of RNA polymerase sigma factors"/>
    <property type="match status" value="1"/>
</dbReference>
<proteinExistence type="predicted"/>
<dbReference type="Proteomes" id="UP000681340">
    <property type="component" value="Unassembled WGS sequence"/>
</dbReference>
<dbReference type="InterPro" id="IPR014322">
    <property type="entry name" value="RNA_pol_sigma-B/F/G"/>
</dbReference>
<sequence>MSLVPHAAAPADPRCPAGADGAEAGPDDKALALLCRARDERLPAGERRRARERAIEHHLGLAQRLARRFTHRGQAIDDLVQVAALALVKAVDGFDPALGRPFLAYAVPTITGELKRHFRDKSWDVRVPRRLQERHLEVSRTRVELTQRLHRSPSVTELSSALGLNPAEVREALAAAAAYDTDSLNRPVSADDDACELQDLIGDEDRALECAADRVTVRACVRRLPAGQRHLVNRYFFDGWTQDVIAAELGMSQMNVSRLLDGALRQLRGWLDGTAGVAPDGSRLRVATYPAASGTSVVAVRGVIDGEGAQRLRDALVEAAVRDRPRRLIVDLRHARDGEIATARALVDGLRACGHVRASLTAVNVPERLYGLLRRAGVTGLLPCTPVAHPEPVSPQPVARNAADALDDRTVAVGRRARFLAEARRRTSGPRHVSLRPPRRPWLAGLRRPRRRVVLRIRAPDGTRVRRSGRAGGGR</sequence>
<dbReference type="SUPFAM" id="SSF52091">
    <property type="entry name" value="SpoIIaa-like"/>
    <property type="match status" value="1"/>
</dbReference>
<dbReference type="RefSeq" id="WP_212990802.1">
    <property type="nucleotide sequence ID" value="NZ_BAABEA010000025.1"/>
</dbReference>
<dbReference type="CDD" id="cd06171">
    <property type="entry name" value="Sigma70_r4"/>
    <property type="match status" value="1"/>
</dbReference>
<dbReference type="Pfam" id="PF01740">
    <property type="entry name" value="STAS"/>
    <property type="match status" value="1"/>
</dbReference>
<dbReference type="GO" id="GO:0003677">
    <property type="term" value="F:DNA binding"/>
    <property type="evidence" value="ECO:0007669"/>
    <property type="project" value="UniProtKB-KW"/>
</dbReference>
<dbReference type="Pfam" id="PF04539">
    <property type="entry name" value="Sigma70_r3"/>
    <property type="match status" value="1"/>
</dbReference>
<dbReference type="InterPro" id="IPR002645">
    <property type="entry name" value="STAS_dom"/>
</dbReference>
<dbReference type="Gene3D" id="1.10.10.10">
    <property type="entry name" value="Winged helix-like DNA-binding domain superfamily/Winged helix DNA-binding domain"/>
    <property type="match status" value="2"/>
</dbReference>
<evidence type="ECO:0000256" key="1">
    <source>
        <dbReference type="ARBA" id="ARBA00023015"/>
    </source>
</evidence>
<dbReference type="InterPro" id="IPR007630">
    <property type="entry name" value="RNA_pol_sigma70_r4"/>
</dbReference>
<dbReference type="InterPro" id="IPR007624">
    <property type="entry name" value="RNA_pol_sigma70_r3"/>
</dbReference>
<dbReference type="PROSITE" id="PS50801">
    <property type="entry name" value="STAS"/>
    <property type="match status" value="1"/>
</dbReference>
<evidence type="ECO:0000313" key="7">
    <source>
        <dbReference type="EMBL" id="GIM71903.1"/>
    </source>
</evidence>
<dbReference type="InterPro" id="IPR007627">
    <property type="entry name" value="RNA_pol_sigma70_r2"/>
</dbReference>
<name>A0A919SJ40_9ACTN</name>
<evidence type="ECO:0000313" key="8">
    <source>
        <dbReference type="Proteomes" id="UP000681340"/>
    </source>
</evidence>
<dbReference type="InterPro" id="IPR036388">
    <property type="entry name" value="WH-like_DNA-bd_sf"/>
</dbReference>
<dbReference type="GO" id="GO:0016987">
    <property type="term" value="F:sigma factor activity"/>
    <property type="evidence" value="ECO:0007669"/>
    <property type="project" value="UniProtKB-KW"/>
</dbReference>
<dbReference type="EMBL" id="BOQL01000038">
    <property type="protein sequence ID" value="GIM71903.1"/>
    <property type="molecule type" value="Genomic_DNA"/>
</dbReference>
<dbReference type="CDD" id="cd07043">
    <property type="entry name" value="STAS_anti-anti-sigma_factors"/>
    <property type="match status" value="1"/>
</dbReference>
<dbReference type="Gene3D" id="1.20.120.1810">
    <property type="match status" value="1"/>
</dbReference>
<comment type="caution">
    <text evidence="7">The sequence shown here is derived from an EMBL/GenBank/DDBJ whole genome shotgun (WGS) entry which is preliminary data.</text>
</comment>
<keyword evidence="3" id="KW-0238">DNA-binding</keyword>
<dbReference type="InterPro" id="IPR013324">
    <property type="entry name" value="RNA_pol_sigma_r3/r4-like"/>
</dbReference>
<feature type="region of interest" description="Disordered" evidence="5">
    <location>
        <begin position="1"/>
        <end position="23"/>
    </location>
</feature>
<dbReference type="Pfam" id="PF04542">
    <property type="entry name" value="Sigma70_r2"/>
    <property type="match status" value="1"/>
</dbReference>
<reference evidence="7" key="1">
    <citation type="submission" date="2021-03" db="EMBL/GenBank/DDBJ databases">
        <title>Whole genome shotgun sequence of Actinoplanes auranticolor NBRC 12245.</title>
        <authorList>
            <person name="Komaki H."/>
            <person name="Tamura T."/>
        </authorList>
    </citation>
    <scope>NUCLEOTIDE SEQUENCE</scope>
    <source>
        <strain evidence="7">NBRC 12245</strain>
    </source>
</reference>
<keyword evidence="4" id="KW-0804">Transcription</keyword>
<evidence type="ECO:0000259" key="6">
    <source>
        <dbReference type="PROSITE" id="PS50801"/>
    </source>
</evidence>
<dbReference type="AlphaFoldDB" id="A0A919SJ40"/>
<dbReference type="InterPro" id="IPR036513">
    <property type="entry name" value="STAS_dom_sf"/>
</dbReference>
<feature type="domain" description="STAS" evidence="6">
    <location>
        <begin position="294"/>
        <end position="409"/>
    </location>
</feature>
<dbReference type="PANTHER" id="PTHR30385">
    <property type="entry name" value="SIGMA FACTOR F FLAGELLAR"/>
    <property type="match status" value="1"/>
</dbReference>
<evidence type="ECO:0000256" key="3">
    <source>
        <dbReference type="ARBA" id="ARBA00023125"/>
    </source>
</evidence>
<dbReference type="NCBIfam" id="TIGR02937">
    <property type="entry name" value="sigma70-ECF"/>
    <property type="match status" value="1"/>
</dbReference>
<dbReference type="PANTHER" id="PTHR30385:SF4">
    <property type="entry name" value="RNA POLYMERASE SIGMA-E FACTOR"/>
    <property type="match status" value="1"/>
</dbReference>
<evidence type="ECO:0000256" key="5">
    <source>
        <dbReference type="SAM" id="MobiDB-lite"/>
    </source>
</evidence>
<dbReference type="NCBIfam" id="TIGR02980">
    <property type="entry name" value="SigBFG"/>
    <property type="match status" value="1"/>
</dbReference>
<accession>A0A919SJ40</accession>
<dbReference type="Gene3D" id="3.30.750.24">
    <property type="entry name" value="STAS domain"/>
    <property type="match status" value="1"/>
</dbReference>
<organism evidence="7 8">
    <name type="scientific">Actinoplanes auranticolor</name>
    <dbReference type="NCBI Taxonomy" id="47988"/>
    <lineage>
        <taxon>Bacteria</taxon>
        <taxon>Bacillati</taxon>
        <taxon>Actinomycetota</taxon>
        <taxon>Actinomycetes</taxon>
        <taxon>Micromonosporales</taxon>
        <taxon>Micromonosporaceae</taxon>
        <taxon>Actinoplanes</taxon>
    </lineage>
</organism>
<keyword evidence="8" id="KW-1185">Reference proteome</keyword>
<protein>
    <recommendedName>
        <fullName evidence="6">STAS domain-containing protein</fullName>
    </recommendedName>
</protein>
<evidence type="ECO:0000256" key="4">
    <source>
        <dbReference type="ARBA" id="ARBA00023163"/>
    </source>
</evidence>